<dbReference type="RefSeq" id="WP_055258826.1">
    <property type="nucleotide sequence ID" value="NZ_CYXT01000014.1"/>
</dbReference>
<evidence type="ECO:0000313" key="1">
    <source>
        <dbReference type="EMBL" id="CUM99489.1"/>
    </source>
</evidence>
<gene>
    <name evidence="1" type="ORF">ERS852425_01927</name>
</gene>
<organism evidence="1 2">
    <name type="scientific">Anaerostipes hadrus</name>
    <dbReference type="NCBI Taxonomy" id="649756"/>
    <lineage>
        <taxon>Bacteria</taxon>
        <taxon>Bacillati</taxon>
        <taxon>Bacillota</taxon>
        <taxon>Clostridia</taxon>
        <taxon>Lachnospirales</taxon>
        <taxon>Lachnospiraceae</taxon>
        <taxon>Anaerostipes</taxon>
    </lineage>
</organism>
<dbReference type="EMBL" id="CYXT01000014">
    <property type="protein sequence ID" value="CUM99489.1"/>
    <property type="molecule type" value="Genomic_DNA"/>
</dbReference>
<evidence type="ECO:0000313" key="2">
    <source>
        <dbReference type="Proteomes" id="UP000095598"/>
    </source>
</evidence>
<protein>
    <submittedName>
        <fullName evidence="1">Uncharacterized protein</fullName>
    </submittedName>
</protein>
<reference evidence="1 2" key="1">
    <citation type="submission" date="2015-09" db="EMBL/GenBank/DDBJ databases">
        <authorList>
            <consortium name="Pathogen Informatics"/>
        </authorList>
    </citation>
    <scope>NUCLEOTIDE SEQUENCE [LARGE SCALE GENOMIC DNA]</scope>
    <source>
        <strain evidence="1 2">2789STDY5608868</strain>
    </source>
</reference>
<sequence>MNSKIKTIKVAGEEKEIYITSDGKRFEDKFDAQFYQDELDLEVIEKKCFKKFGIYTNDPKYSDSYKEDIEKGLKKQNIFSRILQTCLPKEDEDSIIVLRAKNKEEEDDILHSFRRYLTKYDAEKYYNSAEDHAFPHTITVCPDLDNDYCKALCLEVEFECIEKALKDARKLFDVK</sequence>
<proteinExistence type="predicted"/>
<accession>A0A173TBK1</accession>
<dbReference type="AlphaFoldDB" id="A0A173TBK1"/>
<name>A0A173TBK1_ANAHA</name>
<dbReference type="Proteomes" id="UP000095598">
    <property type="component" value="Unassembled WGS sequence"/>
</dbReference>